<dbReference type="GO" id="GO:0006412">
    <property type="term" value="P:translation"/>
    <property type="evidence" value="ECO:0007669"/>
    <property type="project" value="UniProtKB-UniRule"/>
</dbReference>
<dbReference type="PANTHER" id="PTHR13501:SF8">
    <property type="entry name" value="LARGE RIBOSOMAL SUBUNIT PROTEIN UL22M"/>
    <property type="match status" value="1"/>
</dbReference>
<evidence type="ECO:0000256" key="10">
    <source>
        <dbReference type="RuleBase" id="RU004008"/>
    </source>
</evidence>
<comment type="similarity">
    <text evidence="1 7 8">Belongs to the universal ribosomal protein uL22 family.</text>
</comment>
<name>A0A7C3E7H1_9SPIR</name>
<dbReference type="PROSITE" id="PS00464">
    <property type="entry name" value="RIBOSOMAL_L22"/>
    <property type="match status" value="1"/>
</dbReference>
<dbReference type="HAMAP" id="MF_01331_B">
    <property type="entry name" value="Ribosomal_uL22_B"/>
    <property type="match status" value="1"/>
</dbReference>
<evidence type="ECO:0000256" key="4">
    <source>
        <dbReference type="ARBA" id="ARBA00022980"/>
    </source>
</evidence>
<comment type="subunit">
    <text evidence="7 9">Part of the 50S ribosomal subunit.</text>
</comment>
<comment type="function">
    <text evidence="7">The globular domain of the protein is located near the polypeptide exit tunnel on the outside of the subunit, while an extended beta-hairpin is found that lines the wall of the exit tunnel in the center of the 70S ribosome.</text>
</comment>
<evidence type="ECO:0000256" key="9">
    <source>
        <dbReference type="RuleBase" id="RU004006"/>
    </source>
</evidence>
<dbReference type="Pfam" id="PF00237">
    <property type="entry name" value="Ribosomal_L22"/>
    <property type="match status" value="1"/>
</dbReference>
<evidence type="ECO:0000256" key="2">
    <source>
        <dbReference type="ARBA" id="ARBA00022730"/>
    </source>
</evidence>
<sequence>MEEKKGYKAVTKYLIASPFKVRPVADLVRRRTYPEAMSILENMPHKGARLIRKTVKSAASNALNQNKQLDEDMLYVKEIRIDEGPRLKRVWFRARGRADMLLKRMCHITVVIDEIAKTGE</sequence>
<keyword evidence="4 7" id="KW-0689">Ribosomal protein</keyword>
<dbReference type="InterPro" id="IPR036394">
    <property type="entry name" value="Ribosomal_uL22_sf"/>
</dbReference>
<evidence type="ECO:0000256" key="8">
    <source>
        <dbReference type="RuleBase" id="RU004005"/>
    </source>
</evidence>
<dbReference type="Gene3D" id="3.90.470.10">
    <property type="entry name" value="Ribosomal protein L22/L17"/>
    <property type="match status" value="1"/>
</dbReference>
<accession>A0A7C3E7H1</accession>
<evidence type="ECO:0000256" key="3">
    <source>
        <dbReference type="ARBA" id="ARBA00022884"/>
    </source>
</evidence>
<comment type="caution">
    <text evidence="11">The sequence shown here is derived from an EMBL/GenBank/DDBJ whole genome shotgun (WGS) entry which is preliminary data.</text>
</comment>
<dbReference type="PANTHER" id="PTHR13501">
    <property type="entry name" value="CHLOROPLAST 50S RIBOSOMAL PROTEIN L22-RELATED"/>
    <property type="match status" value="1"/>
</dbReference>
<comment type="function">
    <text evidence="7 10">This protein binds specifically to 23S rRNA; its binding is stimulated by other ribosomal proteins, e.g., L4, L17, and L20. It is important during the early stages of 50S assembly. It makes multiple contacts with different domains of the 23S rRNA in the assembled 50S subunit and ribosome.</text>
</comment>
<evidence type="ECO:0000256" key="6">
    <source>
        <dbReference type="ARBA" id="ARBA00035207"/>
    </source>
</evidence>
<dbReference type="SUPFAM" id="SSF54843">
    <property type="entry name" value="Ribosomal protein L22"/>
    <property type="match status" value="1"/>
</dbReference>
<dbReference type="InterPro" id="IPR005727">
    <property type="entry name" value="Ribosomal_uL22_bac/chlpt-type"/>
</dbReference>
<keyword evidence="2 7" id="KW-0699">rRNA-binding</keyword>
<protein>
    <recommendedName>
        <fullName evidence="6 7">Large ribosomal subunit protein uL22</fullName>
    </recommendedName>
</protein>
<evidence type="ECO:0000313" key="11">
    <source>
        <dbReference type="EMBL" id="HFH28313.1"/>
    </source>
</evidence>
<dbReference type="GO" id="GO:0003735">
    <property type="term" value="F:structural constituent of ribosome"/>
    <property type="evidence" value="ECO:0007669"/>
    <property type="project" value="InterPro"/>
</dbReference>
<organism evidence="11">
    <name type="scientific">Gracilinema caldarium</name>
    <dbReference type="NCBI Taxonomy" id="215591"/>
    <lineage>
        <taxon>Bacteria</taxon>
        <taxon>Pseudomonadati</taxon>
        <taxon>Spirochaetota</taxon>
        <taxon>Spirochaetia</taxon>
        <taxon>Spirochaetales</taxon>
        <taxon>Breznakiellaceae</taxon>
        <taxon>Gracilinema</taxon>
    </lineage>
</organism>
<dbReference type="GO" id="GO:0022625">
    <property type="term" value="C:cytosolic large ribosomal subunit"/>
    <property type="evidence" value="ECO:0007669"/>
    <property type="project" value="TreeGrafter"/>
</dbReference>
<dbReference type="InterPro" id="IPR001063">
    <property type="entry name" value="Ribosomal_uL22"/>
</dbReference>
<gene>
    <name evidence="7" type="primary">rplV</name>
    <name evidence="11" type="ORF">ENS59_02215</name>
</gene>
<dbReference type="AlphaFoldDB" id="A0A7C3E7H1"/>
<dbReference type="EMBL" id="DSVL01000067">
    <property type="protein sequence ID" value="HFH28313.1"/>
    <property type="molecule type" value="Genomic_DNA"/>
</dbReference>
<dbReference type="NCBIfam" id="TIGR01044">
    <property type="entry name" value="rplV_bact"/>
    <property type="match status" value="1"/>
</dbReference>
<reference evidence="11" key="1">
    <citation type="journal article" date="2020" name="mSystems">
        <title>Genome- and Community-Level Interaction Insights into Carbon Utilization and Element Cycling Functions of Hydrothermarchaeota in Hydrothermal Sediment.</title>
        <authorList>
            <person name="Zhou Z."/>
            <person name="Liu Y."/>
            <person name="Xu W."/>
            <person name="Pan J."/>
            <person name="Luo Z.H."/>
            <person name="Li M."/>
        </authorList>
    </citation>
    <scope>NUCLEOTIDE SEQUENCE [LARGE SCALE GENOMIC DNA]</scope>
    <source>
        <strain evidence="11">SpSt-503</strain>
    </source>
</reference>
<proteinExistence type="inferred from homology"/>
<dbReference type="InterPro" id="IPR018260">
    <property type="entry name" value="Ribosomal_uL22_CS"/>
</dbReference>
<dbReference type="CDD" id="cd00336">
    <property type="entry name" value="Ribosomal_L22"/>
    <property type="match status" value="1"/>
</dbReference>
<evidence type="ECO:0000256" key="7">
    <source>
        <dbReference type="HAMAP-Rule" id="MF_01331"/>
    </source>
</evidence>
<evidence type="ECO:0000256" key="1">
    <source>
        <dbReference type="ARBA" id="ARBA00009451"/>
    </source>
</evidence>
<keyword evidence="5 7" id="KW-0687">Ribonucleoprotein</keyword>
<dbReference type="GO" id="GO:0019843">
    <property type="term" value="F:rRNA binding"/>
    <property type="evidence" value="ECO:0007669"/>
    <property type="project" value="UniProtKB-UniRule"/>
</dbReference>
<dbReference type="InterPro" id="IPR047867">
    <property type="entry name" value="Ribosomal_uL22_bac/org-type"/>
</dbReference>
<evidence type="ECO:0000256" key="5">
    <source>
        <dbReference type="ARBA" id="ARBA00023274"/>
    </source>
</evidence>
<keyword evidence="3 7" id="KW-0694">RNA-binding</keyword>